<keyword evidence="12" id="KW-1185">Reference proteome</keyword>
<keyword evidence="4" id="KW-0132">Cell division</keyword>
<evidence type="ECO:0000256" key="7">
    <source>
        <dbReference type="ARBA" id="ARBA00023242"/>
    </source>
</evidence>
<dbReference type="PANTHER" id="PTHR15459:SF3">
    <property type="entry name" value="POLYAMINE-MODULATED FACTOR 1"/>
    <property type="match status" value="1"/>
</dbReference>
<dbReference type="GeneID" id="100175162"/>
<dbReference type="FunCoup" id="H2XLQ7">
    <property type="interactions" value="30"/>
</dbReference>
<dbReference type="PANTHER" id="PTHR15459">
    <property type="entry name" value="POLYAMINE-MODULATED FACTOR 1"/>
    <property type="match status" value="1"/>
</dbReference>
<sequence>MNQDASTVDVDVHQDTCQSFENLNLCIKQFVKSICDKHGSCRKLSASFPKYYKKNAEIVQVVSDQLWEMFETKQLLSINQWIEEGNLQLLLCKLNKAKVDEDFDWKPTGVPDKDIEAHIANATQHELAKLTELYLKEKSEAIKLNAEIKEKETKVQKLLLAVTARQKEFEKVVDSCIGEKQNLSNAEATVMTWDQN</sequence>
<evidence type="ECO:0000256" key="8">
    <source>
        <dbReference type="ARBA" id="ARBA00023306"/>
    </source>
</evidence>
<dbReference type="KEGG" id="cin:100175162"/>
<keyword evidence="7" id="KW-0539">Nucleus</keyword>
<evidence type="ECO:0000313" key="11">
    <source>
        <dbReference type="Ensembl" id="ENSCINP00000030589.1"/>
    </source>
</evidence>
<organism evidence="11 12">
    <name type="scientific">Ciona intestinalis</name>
    <name type="common">Transparent sea squirt</name>
    <name type="synonym">Ascidia intestinalis</name>
    <dbReference type="NCBI Taxonomy" id="7719"/>
    <lineage>
        <taxon>Eukaryota</taxon>
        <taxon>Metazoa</taxon>
        <taxon>Chordata</taxon>
        <taxon>Tunicata</taxon>
        <taxon>Ascidiacea</taxon>
        <taxon>Phlebobranchia</taxon>
        <taxon>Cionidae</taxon>
        <taxon>Ciona</taxon>
    </lineage>
</organism>
<accession>A0A1W2VZU3</accession>
<evidence type="ECO:0000256" key="9">
    <source>
        <dbReference type="ARBA" id="ARBA00023328"/>
    </source>
</evidence>
<evidence type="ECO:0000256" key="1">
    <source>
        <dbReference type="ARBA" id="ARBA00004123"/>
    </source>
</evidence>
<comment type="subcellular location">
    <subcellularLocation>
        <location evidence="2">Chromosome</location>
        <location evidence="2">Centromere</location>
        <location evidence="2">Kinetochore</location>
    </subcellularLocation>
    <subcellularLocation>
        <location evidence="1">Nucleus</location>
    </subcellularLocation>
</comment>
<dbReference type="GO" id="GO:0005634">
    <property type="term" value="C:nucleus"/>
    <property type="evidence" value="ECO:0007669"/>
    <property type="project" value="UniProtKB-SubCell"/>
</dbReference>
<dbReference type="STRING" id="7719.ENSCINP00000030589"/>
<dbReference type="GeneTree" id="ENSGT00660000097193"/>
<protein>
    <submittedName>
        <fullName evidence="11">Polyamine-modulated factor 1-like</fullName>
    </submittedName>
</protein>
<dbReference type="InParanoid" id="H2XLQ7"/>
<evidence type="ECO:0000256" key="4">
    <source>
        <dbReference type="ARBA" id="ARBA00022618"/>
    </source>
</evidence>
<dbReference type="GO" id="GO:0051301">
    <property type="term" value="P:cell division"/>
    <property type="evidence" value="ECO:0007669"/>
    <property type="project" value="UniProtKB-KW"/>
</dbReference>
<dbReference type="GO" id="GO:0007059">
    <property type="term" value="P:chromosome segregation"/>
    <property type="evidence" value="ECO:0000318"/>
    <property type="project" value="GO_Central"/>
</dbReference>
<evidence type="ECO:0000256" key="5">
    <source>
        <dbReference type="ARBA" id="ARBA00022776"/>
    </source>
</evidence>
<dbReference type="Proteomes" id="UP000008144">
    <property type="component" value="Unassembled WGS sequence"/>
</dbReference>
<keyword evidence="10" id="KW-0175">Coiled coil</keyword>
<dbReference type="HOGENOM" id="CLU_1499576_0_0_1"/>
<proteinExistence type="predicted"/>
<keyword evidence="6" id="KW-0995">Kinetochore</keyword>
<gene>
    <name evidence="11" type="primary">LOC100175162</name>
</gene>
<keyword evidence="9" id="KW-0137">Centromere</keyword>
<dbReference type="RefSeq" id="XP_002119229.1">
    <property type="nucleotide sequence ID" value="XM_002119193.5"/>
</dbReference>
<keyword evidence="8" id="KW-0131">Cell cycle</keyword>
<dbReference type="GO" id="GO:0000444">
    <property type="term" value="C:MIS12/MIND type complex"/>
    <property type="evidence" value="ECO:0000318"/>
    <property type="project" value="GO_Central"/>
</dbReference>
<keyword evidence="3" id="KW-0158">Chromosome</keyword>
<keyword evidence="5" id="KW-0498">Mitosis</keyword>
<accession>H2XLQ7</accession>
<dbReference type="OrthoDB" id="18453at2759"/>
<evidence type="ECO:0000256" key="10">
    <source>
        <dbReference type="SAM" id="Coils"/>
    </source>
</evidence>
<reference evidence="12" key="1">
    <citation type="journal article" date="2002" name="Science">
        <title>The draft genome of Ciona intestinalis: insights into chordate and vertebrate origins.</title>
        <authorList>
            <person name="Dehal P."/>
            <person name="Satou Y."/>
            <person name="Campbell R.K."/>
            <person name="Chapman J."/>
            <person name="Degnan B."/>
            <person name="De Tomaso A."/>
            <person name="Davidson B."/>
            <person name="Di Gregorio A."/>
            <person name="Gelpke M."/>
            <person name="Goodstein D.M."/>
            <person name="Harafuji N."/>
            <person name="Hastings K.E."/>
            <person name="Ho I."/>
            <person name="Hotta K."/>
            <person name="Huang W."/>
            <person name="Kawashima T."/>
            <person name="Lemaire P."/>
            <person name="Martinez D."/>
            <person name="Meinertzhagen I.A."/>
            <person name="Necula S."/>
            <person name="Nonaka M."/>
            <person name="Putnam N."/>
            <person name="Rash S."/>
            <person name="Saiga H."/>
            <person name="Satake M."/>
            <person name="Terry A."/>
            <person name="Yamada L."/>
            <person name="Wang H.G."/>
            <person name="Awazu S."/>
            <person name="Azumi K."/>
            <person name="Boore J."/>
            <person name="Branno M."/>
            <person name="Chin-Bow S."/>
            <person name="DeSantis R."/>
            <person name="Doyle S."/>
            <person name="Francino P."/>
            <person name="Keys D.N."/>
            <person name="Haga S."/>
            <person name="Hayashi H."/>
            <person name="Hino K."/>
            <person name="Imai K.S."/>
            <person name="Inaba K."/>
            <person name="Kano S."/>
            <person name="Kobayashi K."/>
            <person name="Kobayashi M."/>
            <person name="Lee B.I."/>
            <person name="Makabe K.W."/>
            <person name="Manohar C."/>
            <person name="Matassi G."/>
            <person name="Medina M."/>
            <person name="Mochizuki Y."/>
            <person name="Mount S."/>
            <person name="Morishita T."/>
            <person name="Miura S."/>
            <person name="Nakayama A."/>
            <person name="Nishizaka S."/>
            <person name="Nomoto H."/>
            <person name="Ohta F."/>
            <person name="Oishi K."/>
            <person name="Rigoutsos I."/>
            <person name="Sano M."/>
            <person name="Sasaki A."/>
            <person name="Sasakura Y."/>
            <person name="Shoguchi E."/>
            <person name="Shin-i T."/>
            <person name="Spagnuolo A."/>
            <person name="Stainier D."/>
            <person name="Suzuki M.M."/>
            <person name="Tassy O."/>
            <person name="Takatori N."/>
            <person name="Tokuoka M."/>
            <person name="Yagi K."/>
            <person name="Yoshizaki F."/>
            <person name="Wada S."/>
            <person name="Zhang C."/>
            <person name="Hyatt P.D."/>
            <person name="Larimer F."/>
            <person name="Detter C."/>
            <person name="Doggett N."/>
            <person name="Glavina T."/>
            <person name="Hawkins T."/>
            <person name="Richardson P."/>
            <person name="Lucas S."/>
            <person name="Kohara Y."/>
            <person name="Levine M."/>
            <person name="Satoh N."/>
            <person name="Rokhsar D.S."/>
        </authorList>
    </citation>
    <scope>NUCLEOTIDE SEQUENCE [LARGE SCALE GENOMIC DNA]</scope>
</reference>
<dbReference type="OMA" id="SFPKYYK"/>
<dbReference type="Ensembl" id="ENSCINT00000036690.1">
    <property type="protein sequence ID" value="ENSCINP00000030589.1"/>
    <property type="gene ID" value="ENSCING00000022081.1"/>
</dbReference>
<dbReference type="InterPro" id="IPR007128">
    <property type="entry name" value="PMF1/Nnf1"/>
</dbReference>
<feature type="coiled-coil region" evidence="10">
    <location>
        <begin position="134"/>
        <end position="161"/>
    </location>
</feature>
<evidence type="ECO:0000256" key="3">
    <source>
        <dbReference type="ARBA" id="ARBA00022454"/>
    </source>
</evidence>
<name>H2XLQ7_CIOIN</name>
<dbReference type="AlphaFoldDB" id="H2XLQ7"/>
<evidence type="ECO:0000256" key="2">
    <source>
        <dbReference type="ARBA" id="ARBA00004629"/>
    </source>
</evidence>
<reference evidence="11" key="2">
    <citation type="submission" date="2025-08" db="UniProtKB">
        <authorList>
            <consortium name="Ensembl"/>
        </authorList>
    </citation>
    <scope>IDENTIFICATION</scope>
</reference>
<evidence type="ECO:0000256" key="6">
    <source>
        <dbReference type="ARBA" id="ARBA00022838"/>
    </source>
</evidence>
<evidence type="ECO:0000313" key="12">
    <source>
        <dbReference type="Proteomes" id="UP000008144"/>
    </source>
</evidence>
<reference evidence="11" key="3">
    <citation type="submission" date="2025-09" db="UniProtKB">
        <authorList>
            <consortium name="Ensembl"/>
        </authorList>
    </citation>
    <scope>IDENTIFICATION</scope>
</reference>